<evidence type="ECO:0000256" key="1">
    <source>
        <dbReference type="ARBA" id="ARBA00004141"/>
    </source>
</evidence>
<dbReference type="InterPro" id="IPR038770">
    <property type="entry name" value="Na+/solute_symporter_sf"/>
</dbReference>
<dbReference type="Gene3D" id="1.20.1530.20">
    <property type="match status" value="1"/>
</dbReference>
<dbReference type="GO" id="GO:1902600">
    <property type="term" value="P:proton transmembrane transport"/>
    <property type="evidence" value="ECO:0007669"/>
    <property type="project" value="InterPro"/>
</dbReference>
<name>A0A6B3W2F8_9BACI</name>
<evidence type="ECO:0000259" key="10">
    <source>
        <dbReference type="PROSITE" id="PS51202"/>
    </source>
</evidence>
<dbReference type="Gene3D" id="3.40.50.720">
    <property type="entry name" value="NAD(P)-binding Rossmann-like Domain"/>
    <property type="match status" value="1"/>
</dbReference>
<dbReference type="Pfam" id="PF00999">
    <property type="entry name" value="Na_H_Exchanger"/>
    <property type="match status" value="1"/>
</dbReference>
<dbReference type="InterPro" id="IPR003148">
    <property type="entry name" value="RCK_N"/>
</dbReference>
<dbReference type="Proteomes" id="UP000472971">
    <property type="component" value="Unassembled WGS sequence"/>
</dbReference>
<keyword evidence="5 9" id="KW-0812">Transmembrane</keyword>
<feature type="transmembrane region" description="Helical" evidence="9">
    <location>
        <begin position="31"/>
        <end position="52"/>
    </location>
</feature>
<dbReference type="GO" id="GO:0016020">
    <property type="term" value="C:membrane"/>
    <property type="evidence" value="ECO:0007669"/>
    <property type="project" value="UniProtKB-SubCell"/>
</dbReference>
<keyword evidence="4" id="KW-0050">Antiport</keyword>
<protein>
    <submittedName>
        <fullName evidence="11">Monovalent cation:proton antiporter family protein</fullName>
    </submittedName>
    <submittedName>
        <fullName evidence="12">Sodium:proton antiporter</fullName>
    </submittedName>
</protein>
<feature type="transmembrane region" description="Helical" evidence="9">
    <location>
        <begin position="158"/>
        <end position="180"/>
    </location>
</feature>
<dbReference type="Gene3D" id="3.30.70.1450">
    <property type="entry name" value="Regulator of K+ conductance, C-terminal domain"/>
    <property type="match status" value="1"/>
</dbReference>
<dbReference type="PROSITE" id="PS51202">
    <property type="entry name" value="RCK_C"/>
    <property type="match status" value="1"/>
</dbReference>
<evidence type="ECO:0000256" key="9">
    <source>
        <dbReference type="SAM" id="Phobius"/>
    </source>
</evidence>
<dbReference type="SUPFAM" id="SSF51735">
    <property type="entry name" value="NAD(P)-binding Rossmann-fold domains"/>
    <property type="match status" value="1"/>
</dbReference>
<dbReference type="SUPFAM" id="SSF116726">
    <property type="entry name" value="TrkA C-terminal domain-like"/>
    <property type="match status" value="1"/>
</dbReference>
<evidence type="ECO:0000256" key="3">
    <source>
        <dbReference type="ARBA" id="ARBA00022448"/>
    </source>
</evidence>
<feature type="transmembrane region" description="Helical" evidence="9">
    <location>
        <begin position="6"/>
        <end position="24"/>
    </location>
</feature>
<feature type="transmembrane region" description="Helical" evidence="9">
    <location>
        <begin position="275"/>
        <end position="292"/>
    </location>
</feature>
<keyword evidence="8 9" id="KW-0472">Membrane</keyword>
<dbReference type="Proteomes" id="UP000570010">
    <property type="component" value="Unassembled WGS sequence"/>
</dbReference>
<keyword evidence="13" id="KW-1185">Reference proteome</keyword>
<dbReference type="InterPro" id="IPR036721">
    <property type="entry name" value="RCK_C_sf"/>
</dbReference>
<dbReference type="EMBL" id="JAAIWN010000053">
    <property type="protein sequence ID" value="NEY82915.1"/>
    <property type="molecule type" value="Genomic_DNA"/>
</dbReference>
<sequence length="612" mass="68248">MEQTTSLMSLMIVVGIAFLIPILLHHLKLRALPVVVAEIVAGLIIGKSGFNIVTDDPWLNLLSLLGFIYLMFLSGVEIDFNSFSGKSKQRKGEPNPLIISLIIFVAILLLSFVFSFILVMLGFVSEPYLMTLIIATISLGVVMPVLKEKKLMKTGIGQTILLVTVISDFVTMILLAVYLSALSKDFTKMLFLIVFFVLVFVTYILAKRFSNRGLFALISKGTVQLGTRAVFALILLFVVLSETLGVENILGAFLAGVIVSLLMPDRDFAHQLDTFGYGFLIPIFFVMVGVNLDLWKLFADPKVFLLIPLLLMMIFLSKMVPSLILKKWYPWPNVVGAGLLISATLSLVIAASTIALQMNIINEQMHGALILVAILSCLVFPVLFNKVYPKEEERNTVVSIIGANHVTLPVAHDLLKSGYEIKMFASIKPDDTNRELKRENGKNIPVIDIELTVSSLTDNGAFEADIIVFGSMDDEANIRLAKHAQLIGIQRIITRVETPDHENIHVEQEGMVLFSTLYASRTLLKALIEHPTAVELITQDDDSIHEIRMDNPHYHDRLLRELPLPINILILRIYRGESFIIPHGNTQVQQGDRLLVSGNAEDIHSLKEKFEY</sequence>
<dbReference type="RefSeq" id="WP_163243311.1">
    <property type="nucleotide sequence ID" value="NZ_JAAIWN010000053.1"/>
</dbReference>
<feature type="transmembrane region" description="Helical" evidence="9">
    <location>
        <begin position="304"/>
        <end position="325"/>
    </location>
</feature>
<comment type="subcellular location">
    <subcellularLocation>
        <location evidence="1">Membrane</location>
        <topology evidence="1">Multi-pass membrane protein</topology>
    </subcellularLocation>
</comment>
<evidence type="ECO:0000313" key="11">
    <source>
        <dbReference type="EMBL" id="MBA4538552.1"/>
    </source>
</evidence>
<dbReference type="GO" id="GO:0008324">
    <property type="term" value="F:monoatomic cation transmembrane transporter activity"/>
    <property type="evidence" value="ECO:0007669"/>
    <property type="project" value="InterPro"/>
</dbReference>
<evidence type="ECO:0000313" key="13">
    <source>
        <dbReference type="Proteomes" id="UP000472971"/>
    </source>
</evidence>
<dbReference type="EMBL" id="JACEIO010000051">
    <property type="protein sequence ID" value="MBA4538552.1"/>
    <property type="molecule type" value="Genomic_DNA"/>
</dbReference>
<dbReference type="GO" id="GO:0015297">
    <property type="term" value="F:antiporter activity"/>
    <property type="evidence" value="ECO:0007669"/>
    <property type="project" value="UniProtKB-KW"/>
</dbReference>
<evidence type="ECO:0000256" key="8">
    <source>
        <dbReference type="ARBA" id="ARBA00023136"/>
    </source>
</evidence>
<evidence type="ECO:0000313" key="12">
    <source>
        <dbReference type="EMBL" id="NEY82915.1"/>
    </source>
</evidence>
<dbReference type="InterPro" id="IPR006153">
    <property type="entry name" value="Cation/H_exchanger_TM"/>
</dbReference>
<reference evidence="12 13" key="1">
    <citation type="submission" date="2020-02" db="EMBL/GenBank/DDBJ databases">
        <title>Bacillus aquiflavi sp. nov., isolated from yellow water of strong flavor Chinese baijiu in Yibin region of China.</title>
        <authorList>
            <person name="Xie J."/>
        </authorList>
    </citation>
    <scope>NUCLEOTIDE SEQUENCE [LARGE SCALE GENOMIC DNA]</scope>
    <source>
        <strain evidence="12 13">3H-10</strain>
    </source>
</reference>
<keyword evidence="3" id="KW-0813">Transport</keyword>
<evidence type="ECO:0000256" key="6">
    <source>
        <dbReference type="ARBA" id="ARBA00022989"/>
    </source>
</evidence>
<organism evidence="12 13">
    <name type="scientific">Bacillus aquiflavi</name>
    <dbReference type="NCBI Taxonomy" id="2672567"/>
    <lineage>
        <taxon>Bacteria</taxon>
        <taxon>Bacillati</taxon>
        <taxon>Bacillota</taxon>
        <taxon>Bacilli</taxon>
        <taxon>Bacillales</taxon>
        <taxon>Bacillaceae</taxon>
        <taxon>Bacillus</taxon>
    </lineage>
</organism>
<keyword evidence="6 9" id="KW-1133">Transmembrane helix</keyword>
<evidence type="ECO:0000256" key="5">
    <source>
        <dbReference type="ARBA" id="ARBA00022692"/>
    </source>
</evidence>
<feature type="transmembrane region" description="Helical" evidence="9">
    <location>
        <begin position="58"/>
        <end position="76"/>
    </location>
</feature>
<feature type="transmembrane region" description="Helical" evidence="9">
    <location>
        <begin position="97"/>
        <end position="121"/>
    </location>
</feature>
<dbReference type="Pfam" id="PF02080">
    <property type="entry name" value="TrkA_C"/>
    <property type="match status" value="1"/>
</dbReference>
<feature type="transmembrane region" description="Helical" evidence="9">
    <location>
        <begin position="337"/>
        <end position="358"/>
    </location>
</feature>
<comment type="caution">
    <text evidence="12">The sequence shown here is derived from an EMBL/GenBank/DDBJ whole genome shotgun (WGS) entry which is preliminary data.</text>
</comment>
<dbReference type="Pfam" id="PF02254">
    <property type="entry name" value="TrkA_N"/>
    <property type="match status" value="1"/>
</dbReference>
<dbReference type="InterPro" id="IPR036291">
    <property type="entry name" value="NAD(P)-bd_dom_sf"/>
</dbReference>
<proteinExistence type="inferred from homology"/>
<evidence type="ECO:0000256" key="7">
    <source>
        <dbReference type="ARBA" id="ARBA00023065"/>
    </source>
</evidence>
<feature type="transmembrane region" description="Helical" evidence="9">
    <location>
        <begin position="127"/>
        <end position="146"/>
    </location>
</feature>
<evidence type="ECO:0000313" key="14">
    <source>
        <dbReference type="Proteomes" id="UP000570010"/>
    </source>
</evidence>
<dbReference type="PANTHER" id="PTHR43562:SF1">
    <property type="entry name" value="NA(+)_H(+) ANTIPORTER YJBQ-RELATED"/>
    <property type="match status" value="1"/>
</dbReference>
<dbReference type="AlphaFoldDB" id="A0A6B3W2F8"/>
<keyword evidence="7" id="KW-0406">Ion transport</keyword>
<evidence type="ECO:0000256" key="2">
    <source>
        <dbReference type="ARBA" id="ARBA00005551"/>
    </source>
</evidence>
<evidence type="ECO:0000256" key="4">
    <source>
        <dbReference type="ARBA" id="ARBA00022449"/>
    </source>
</evidence>
<comment type="similarity">
    <text evidence="2">Belongs to the monovalent cation:proton antiporter 2 (CPA2) transporter (TC 2.A.37) family.</text>
</comment>
<dbReference type="PANTHER" id="PTHR43562">
    <property type="entry name" value="NAPA-TYPE SODIUM/HYDROGEN ANTIPORTER"/>
    <property type="match status" value="1"/>
</dbReference>
<feature type="domain" description="RCK C-terminal" evidence="10">
    <location>
        <begin position="532"/>
        <end position="612"/>
    </location>
</feature>
<dbReference type="InterPro" id="IPR006037">
    <property type="entry name" value="RCK_C"/>
</dbReference>
<reference evidence="11 14" key="2">
    <citation type="submission" date="2020-07" db="EMBL/GenBank/DDBJ databases">
        <authorList>
            <person name="Feng H."/>
        </authorList>
    </citation>
    <scope>NUCLEOTIDE SEQUENCE [LARGE SCALE GENOMIC DNA]</scope>
    <source>
        <strain evidence="14">s-12</strain>
        <strain evidence="11">S-12</strain>
    </source>
</reference>
<gene>
    <name evidence="12" type="ORF">G4D64_15765</name>
    <name evidence="11" type="ORF">H1Z61_15805</name>
</gene>
<accession>A0A6B3W2F8</accession>
<feature type="transmembrane region" description="Helical" evidence="9">
    <location>
        <begin position="186"/>
        <end position="205"/>
    </location>
</feature>
<feature type="transmembrane region" description="Helical" evidence="9">
    <location>
        <begin position="364"/>
        <end position="384"/>
    </location>
</feature>
<dbReference type="GO" id="GO:0006813">
    <property type="term" value="P:potassium ion transport"/>
    <property type="evidence" value="ECO:0007669"/>
    <property type="project" value="InterPro"/>
</dbReference>